<organism evidence="2 3">
    <name type="scientific">Fusarium euwallaceae</name>
    <dbReference type="NCBI Taxonomy" id="1147111"/>
    <lineage>
        <taxon>Eukaryota</taxon>
        <taxon>Fungi</taxon>
        <taxon>Dikarya</taxon>
        <taxon>Ascomycota</taxon>
        <taxon>Pezizomycotina</taxon>
        <taxon>Sordariomycetes</taxon>
        <taxon>Hypocreomycetidae</taxon>
        <taxon>Hypocreales</taxon>
        <taxon>Nectriaceae</taxon>
        <taxon>Fusarium</taxon>
        <taxon>Fusarium solani species complex</taxon>
    </lineage>
</organism>
<evidence type="ECO:0000256" key="1">
    <source>
        <dbReference type="SAM" id="MobiDB-lite"/>
    </source>
</evidence>
<gene>
    <name evidence="2" type="ORF">BHE90_016061</name>
</gene>
<reference evidence="2 3" key="1">
    <citation type="submission" date="2017-06" db="EMBL/GenBank/DDBJ databases">
        <title>Comparative genomic analysis of Ambrosia Fusariam Clade fungi.</title>
        <authorList>
            <person name="Stajich J.E."/>
            <person name="Carrillo J."/>
            <person name="Kijimoto T."/>
            <person name="Eskalen A."/>
            <person name="O'Donnell K."/>
            <person name="Kasson M."/>
        </authorList>
    </citation>
    <scope>NUCLEOTIDE SEQUENCE [LARGE SCALE GENOMIC DNA]</scope>
    <source>
        <strain evidence="2 3">UCR1854</strain>
    </source>
</reference>
<keyword evidence="3" id="KW-1185">Reference proteome</keyword>
<evidence type="ECO:0000313" key="2">
    <source>
        <dbReference type="EMBL" id="RTE69559.1"/>
    </source>
</evidence>
<name>A0A430L1K2_9HYPO</name>
<dbReference type="AlphaFoldDB" id="A0A430L1K2"/>
<feature type="region of interest" description="Disordered" evidence="1">
    <location>
        <begin position="48"/>
        <end position="102"/>
    </location>
</feature>
<comment type="caution">
    <text evidence="2">The sequence shown here is derived from an EMBL/GenBank/DDBJ whole genome shotgun (WGS) entry which is preliminary data.</text>
</comment>
<proteinExistence type="predicted"/>
<feature type="compositionally biased region" description="Basic residues" evidence="1">
    <location>
        <begin position="56"/>
        <end position="65"/>
    </location>
</feature>
<accession>A0A430L1K2</accession>
<feature type="compositionally biased region" description="Basic residues" evidence="1">
    <location>
        <begin position="86"/>
        <end position="97"/>
    </location>
</feature>
<evidence type="ECO:0000313" key="3">
    <source>
        <dbReference type="Proteomes" id="UP000287124"/>
    </source>
</evidence>
<dbReference type="Proteomes" id="UP000287124">
    <property type="component" value="Unassembled WGS sequence"/>
</dbReference>
<protein>
    <submittedName>
        <fullName evidence="2">Uncharacterized protein</fullName>
    </submittedName>
</protein>
<sequence>MVDTFIEALPAIAQIGCFILISALKLVIDVGLMPDEIKQVFDILSNAPTGKSSYKQPKKIKKHSGKKGDEGNPRSRPKPGTGPSKPKPKPKPPKKKCNVPPKQRTKVIASKILQLQSCDSNDNRVTEQYYFTTMTYHSTATEHLVTKTCSSIWTQACYHYSSANRENPHWTRLTCPQAAATASRDREGAKATNTWSKEHDKSWEEEKYREQDKCDRDEWPPAYLLEPDGPEMLEGGQTKKGQRVRFMPREDNRKAGNVWRGVCFHPALEKLKGDLLEYQRMCQAAPILSTGQLPQGSGIRHVIEPVINIRPVFTFSEYQHSAAGNTPLRDDGLWENKCWPSGIAKTDPGWALLSIDEWHDKNPNAKKWDYKKPYNPPTNGDKP</sequence>
<feature type="compositionally biased region" description="Basic and acidic residues" evidence="1">
    <location>
        <begin position="363"/>
        <end position="372"/>
    </location>
</feature>
<feature type="region of interest" description="Disordered" evidence="1">
    <location>
        <begin position="363"/>
        <end position="383"/>
    </location>
</feature>
<dbReference type="EMBL" id="MIKF01000560">
    <property type="protein sequence ID" value="RTE69559.1"/>
    <property type="molecule type" value="Genomic_DNA"/>
</dbReference>